<proteinExistence type="predicted"/>
<dbReference type="Proteomes" id="UP000886889">
    <property type="component" value="Unassembled WGS sequence"/>
</dbReference>
<evidence type="ECO:0000313" key="2">
    <source>
        <dbReference type="Proteomes" id="UP000886889"/>
    </source>
</evidence>
<protein>
    <submittedName>
        <fullName evidence="1">Cation transporter</fullName>
    </submittedName>
</protein>
<reference evidence="1" key="2">
    <citation type="journal article" date="2021" name="PeerJ">
        <title>Extensive microbial diversity within the chicken gut microbiome revealed by metagenomics and culture.</title>
        <authorList>
            <person name="Gilroy R."/>
            <person name="Ravi A."/>
            <person name="Getino M."/>
            <person name="Pursley I."/>
            <person name="Horton D.L."/>
            <person name="Alikhan N.F."/>
            <person name="Baker D."/>
            <person name="Gharbi K."/>
            <person name="Hall N."/>
            <person name="Watson M."/>
            <person name="Adriaenssens E.M."/>
            <person name="Foster-Nyarko E."/>
            <person name="Jarju S."/>
            <person name="Secka A."/>
            <person name="Antonio M."/>
            <person name="Oren A."/>
            <person name="Chaudhuri R.R."/>
            <person name="La Ragione R."/>
            <person name="Hildebrand F."/>
            <person name="Pallen M.J."/>
        </authorList>
    </citation>
    <scope>NUCLEOTIDE SEQUENCE</scope>
    <source>
        <strain evidence="1">ChiBcec6-7307</strain>
    </source>
</reference>
<dbReference type="AlphaFoldDB" id="A0A9D1NZV9"/>
<sequence>MRKEMKRAGAAALAEALILTGGISVSASEAGAGDTPAHQSSLNLTTSQEAHYIMMIPMQATGEASIPFGKVDTEIGDLTVTGDIGTKQQVSVTVEQTPFTDVKDAGNSFRFELLCKESKFEKEVWDWQEVRVETPVSYPLTVHIPSETWAKVVAGEYAAALTFKAELQNIE</sequence>
<evidence type="ECO:0000313" key="1">
    <source>
        <dbReference type="EMBL" id="HIV23849.1"/>
    </source>
</evidence>
<dbReference type="EMBL" id="DVOS01000064">
    <property type="protein sequence ID" value="HIV23849.1"/>
    <property type="molecule type" value="Genomic_DNA"/>
</dbReference>
<reference evidence="1" key="1">
    <citation type="submission" date="2020-10" db="EMBL/GenBank/DDBJ databases">
        <authorList>
            <person name="Gilroy R."/>
        </authorList>
    </citation>
    <scope>NUCLEOTIDE SEQUENCE</scope>
    <source>
        <strain evidence="1">ChiBcec6-7307</strain>
    </source>
</reference>
<accession>A0A9D1NZV9</accession>
<name>A0A9D1NZV9_9FIRM</name>
<organism evidence="1 2">
    <name type="scientific">Candidatus Merdiplasma excrementigallinarum</name>
    <dbReference type="NCBI Taxonomy" id="2840864"/>
    <lineage>
        <taxon>Bacteria</taxon>
        <taxon>Bacillati</taxon>
        <taxon>Bacillota</taxon>
        <taxon>Clostridia</taxon>
        <taxon>Lachnospirales</taxon>
        <taxon>Lachnospiraceae</taxon>
        <taxon>Lachnospiraceae incertae sedis</taxon>
        <taxon>Candidatus Merdiplasma</taxon>
    </lineage>
</organism>
<comment type="caution">
    <text evidence="1">The sequence shown here is derived from an EMBL/GenBank/DDBJ whole genome shotgun (WGS) entry which is preliminary data.</text>
</comment>
<gene>
    <name evidence="1" type="ORF">IAC80_07890</name>
</gene>